<gene>
    <name evidence="1" type="ORF">AUR64_13290</name>
</gene>
<dbReference type="InterPro" id="IPR011009">
    <property type="entry name" value="Kinase-like_dom_sf"/>
</dbReference>
<dbReference type="InterPro" id="IPR051678">
    <property type="entry name" value="AGP_Transferase"/>
</dbReference>
<comment type="caution">
    <text evidence="1">The sequence shown here is derived from an EMBL/GenBank/DDBJ whole genome shotgun (WGS) entry which is preliminary data.</text>
</comment>
<dbReference type="AlphaFoldDB" id="A0A0W1R8H0"/>
<dbReference type="EMBL" id="LOPU01000029">
    <property type="protein sequence ID" value="KTG09536.1"/>
    <property type="molecule type" value="Genomic_DNA"/>
</dbReference>
<dbReference type="SUPFAM" id="SSF56112">
    <property type="entry name" value="Protein kinase-like (PK-like)"/>
    <property type="match status" value="1"/>
</dbReference>
<evidence type="ECO:0000313" key="2">
    <source>
        <dbReference type="Proteomes" id="UP000054387"/>
    </source>
</evidence>
<reference evidence="1 2" key="1">
    <citation type="submission" date="2015-12" db="EMBL/GenBank/DDBJ databases">
        <title>Haloprofundus marisrubri gen. nov., sp. nov., an extremely halophilic archaeon isolated from the Discovery deep brine-seawater interface in the Red Sea.</title>
        <authorList>
            <person name="Zhang G."/>
            <person name="Stingl U."/>
            <person name="Rashid M."/>
        </authorList>
    </citation>
    <scope>NUCLEOTIDE SEQUENCE [LARGE SCALE GENOMIC DNA]</scope>
    <source>
        <strain evidence="1 2">SB9</strain>
    </source>
</reference>
<sequence length="360" mass="39632">MLAREFPDWTPTELRAARNGNHKRTTLVTLSNGCDVDNAVAAENGRGEGGHDDWCRWNTSEATERATTPNAVVVQFTDDVAAFRTETELARAVGERTSVPVPQQYATGRVGERAYAVVERAPGVDLHRRFAGFDAETRRRLARTFGRYLAELHEAFTFEGYGPLRFEAEGDGSGGRFRAVEAEGWPEWFREHARDGVAALPSAFDAHRSVLLDAFENATLPARPPATLYPWDLRPGNAVVSERRTGATNGSTPAHDHELTAVLDWGGPLAAAPGLAVAKVEHLVADWYVTDSESLREAFRTGYDSARPYPSVPRAYRLAAVVRSAVDSKGVVTRPRYPELTGDDAVGFHCERLREWVGDK</sequence>
<name>A0A0W1R8H0_9EURY</name>
<dbReference type="PANTHER" id="PTHR21310:SF15">
    <property type="entry name" value="AMINOGLYCOSIDE PHOSPHOTRANSFERASE DOMAIN-CONTAINING PROTEIN"/>
    <property type="match status" value="1"/>
</dbReference>
<dbReference type="PANTHER" id="PTHR21310">
    <property type="entry name" value="AMINOGLYCOSIDE PHOSPHOTRANSFERASE-RELATED-RELATED"/>
    <property type="match status" value="1"/>
</dbReference>
<keyword evidence="2" id="KW-1185">Reference proteome</keyword>
<proteinExistence type="predicted"/>
<evidence type="ECO:0000313" key="1">
    <source>
        <dbReference type="EMBL" id="KTG09536.1"/>
    </source>
</evidence>
<accession>A0A0W1R8H0</accession>
<organism evidence="1 2">
    <name type="scientific">Haloprofundus marisrubri</name>
    <dbReference type="NCBI Taxonomy" id="1514971"/>
    <lineage>
        <taxon>Archaea</taxon>
        <taxon>Methanobacteriati</taxon>
        <taxon>Methanobacteriota</taxon>
        <taxon>Stenosarchaea group</taxon>
        <taxon>Halobacteria</taxon>
        <taxon>Halobacteriales</taxon>
        <taxon>Haloferacaceae</taxon>
        <taxon>Haloprofundus</taxon>
    </lineage>
</organism>
<dbReference type="Proteomes" id="UP000054387">
    <property type="component" value="Unassembled WGS sequence"/>
</dbReference>
<protein>
    <submittedName>
        <fullName evidence="1">Uncharacterized protein</fullName>
    </submittedName>
</protein>
<dbReference type="STRING" id="1514971.AUR64_13290"/>
<dbReference type="Gene3D" id="3.90.1200.10">
    <property type="match status" value="1"/>
</dbReference>